<evidence type="ECO:0000313" key="1">
    <source>
        <dbReference type="EMBL" id="CAB4185057.1"/>
    </source>
</evidence>
<evidence type="ECO:0000313" key="3">
    <source>
        <dbReference type="EMBL" id="CAB4217921.1"/>
    </source>
</evidence>
<proteinExistence type="predicted"/>
<sequence>MAGKMLIELCVRQEVFFRGVESGHTVVIAVADAGDKALLMEEGRKYFVGLYMDRGWASPQVWVVQFNGSNWDVLERVEITKGKRRKSLFAALRTKHSI</sequence>
<dbReference type="EMBL" id="LR798430">
    <property type="protein sequence ID" value="CAB5231124.1"/>
    <property type="molecule type" value="Genomic_DNA"/>
</dbReference>
<dbReference type="EMBL" id="LR797075">
    <property type="protein sequence ID" value="CAB4185057.1"/>
    <property type="molecule type" value="Genomic_DNA"/>
</dbReference>
<protein>
    <submittedName>
        <fullName evidence="4">Uncharacterized protein</fullName>
    </submittedName>
</protein>
<evidence type="ECO:0000313" key="2">
    <source>
        <dbReference type="EMBL" id="CAB4193382.1"/>
    </source>
</evidence>
<name>A0A6J7XLC4_9CAUD</name>
<dbReference type="EMBL" id="LR797197">
    <property type="protein sequence ID" value="CAB4193382.1"/>
    <property type="molecule type" value="Genomic_DNA"/>
</dbReference>
<gene>
    <name evidence="1" type="ORF">UFOVP1127_5</name>
    <name evidence="2" type="ORF">UFOVP1242_69</name>
    <name evidence="3" type="ORF">UFOVP1492_129</name>
    <name evidence="4" type="ORF">UFOVP1580_22</name>
</gene>
<reference evidence="4" key="1">
    <citation type="submission" date="2020-05" db="EMBL/GenBank/DDBJ databases">
        <authorList>
            <person name="Chiriac C."/>
            <person name="Salcher M."/>
            <person name="Ghai R."/>
            <person name="Kavagutti S V."/>
        </authorList>
    </citation>
    <scope>NUCLEOTIDE SEQUENCE</scope>
</reference>
<dbReference type="EMBL" id="LR797450">
    <property type="protein sequence ID" value="CAB4217921.1"/>
    <property type="molecule type" value="Genomic_DNA"/>
</dbReference>
<evidence type="ECO:0000313" key="4">
    <source>
        <dbReference type="EMBL" id="CAB5231124.1"/>
    </source>
</evidence>
<accession>A0A6J7XLC4</accession>
<organism evidence="4">
    <name type="scientific">uncultured Caudovirales phage</name>
    <dbReference type="NCBI Taxonomy" id="2100421"/>
    <lineage>
        <taxon>Viruses</taxon>
        <taxon>Duplodnaviria</taxon>
        <taxon>Heunggongvirae</taxon>
        <taxon>Uroviricota</taxon>
        <taxon>Caudoviricetes</taxon>
        <taxon>Peduoviridae</taxon>
        <taxon>Maltschvirus</taxon>
        <taxon>Maltschvirus maltsch</taxon>
    </lineage>
</organism>